<comment type="function">
    <text evidence="4">Lytic transglycosylase with a strong preference for naked glycan strands that lack stem peptides.</text>
</comment>
<dbReference type="HAMAP" id="MF_02071">
    <property type="entry name" value="RlpA"/>
    <property type="match status" value="1"/>
</dbReference>
<dbReference type="InterPro" id="IPR034718">
    <property type="entry name" value="RlpA"/>
</dbReference>
<dbReference type="GO" id="GO:0005886">
    <property type="term" value="C:plasma membrane"/>
    <property type="evidence" value="ECO:0007669"/>
    <property type="project" value="UniProtKB-SubCell"/>
</dbReference>
<dbReference type="STRING" id="1914305.BLW93_08215"/>
<dbReference type="AlphaFoldDB" id="A0A1R1MJE9"/>
<dbReference type="InterPro" id="IPR007730">
    <property type="entry name" value="SPOR-like_dom"/>
</dbReference>
<evidence type="ECO:0000256" key="3">
    <source>
        <dbReference type="ARBA" id="ARBA00023316"/>
    </source>
</evidence>
<dbReference type="InterPro" id="IPR036680">
    <property type="entry name" value="SPOR-like_sf"/>
</dbReference>
<gene>
    <name evidence="4" type="primary">rlpA</name>
    <name evidence="7" type="ORF">BLW93_08215</name>
</gene>
<keyword evidence="1" id="KW-0732">Signal</keyword>
<evidence type="ECO:0000259" key="6">
    <source>
        <dbReference type="PROSITE" id="PS51724"/>
    </source>
</evidence>
<dbReference type="GO" id="GO:0042834">
    <property type="term" value="F:peptidoglycan binding"/>
    <property type="evidence" value="ECO:0007669"/>
    <property type="project" value="InterPro"/>
</dbReference>
<dbReference type="PANTHER" id="PTHR34183:SF1">
    <property type="entry name" value="ENDOLYTIC PEPTIDOGLYCAN TRANSGLYCOSYLASE RLPA"/>
    <property type="match status" value="1"/>
</dbReference>
<dbReference type="Proteomes" id="UP000187408">
    <property type="component" value="Unassembled WGS sequence"/>
</dbReference>
<keyword evidence="8" id="KW-1185">Reference proteome</keyword>
<dbReference type="Gene3D" id="3.30.70.1070">
    <property type="entry name" value="Sporulation related repeat"/>
    <property type="match status" value="1"/>
</dbReference>
<dbReference type="InterPro" id="IPR012997">
    <property type="entry name" value="RplA"/>
</dbReference>
<accession>A0A1R1MJE9</accession>
<dbReference type="RefSeq" id="WP_076713610.1">
    <property type="nucleotide sequence ID" value="NZ_MOEN01000042.1"/>
</dbReference>
<dbReference type="SUPFAM" id="SSF110997">
    <property type="entry name" value="Sporulation related repeat"/>
    <property type="match status" value="1"/>
</dbReference>
<dbReference type="GO" id="GO:0008932">
    <property type="term" value="F:lytic endotransglycosylase activity"/>
    <property type="evidence" value="ECO:0007669"/>
    <property type="project" value="UniProtKB-UniRule"/>
</dbReference>
<comment type="subcellular location">
    <subcellularLocation>
        <location evidence="4">Cell membrane</location>
        <topology evidence="4">Lipid-anchor</topology>
    </subcellularLocation>
</comment>
<comment type="similarity">
    <text evidence="4 5">Belongs to the RlpA family.</text>
</comment>
<sequence>MKKKATVILILPFISGCISLIGPESEMKISPEIKAPATNKTKQNSIPAKGCQSIYSVNGKSYCVLKHSKGFEQIGIASWYGPNFHGRKTASGEIYNMYKMTAAHKTLPLGTYVKVINLENGKSAVVKINDRGPFVPGRIIDLSFAAAKKLGILGKGTAKVKIIALGRKEDHHFVTENYQKGNFFVQLAAFKEYPNAKAFRDRVRKVGIKADIVMAYGLYRVVVGPELTYVKAQEKKEEIKKLFPDAFILTID</sequence>
<proteinExistence type="inferred from homology"/>
<keyword evidence="4" id="KW-1003">Cell membrane</keyword>
<evidence type="ECO:0000256" key="4">
    <source>
        <dbReference type="HAMAP-Rule" id="MF_02071"/>
    </source>
</evidence>
<dbReference type="GO" id="GO:0000270">
    <property type="term" value="P:peptidoglycan metabolic process"/>
    <property type="evidence" value="ECO:0007669"/>
    <property type="project" value="UniProtKB-UniRule"/>
</dbReference>
<keyword evidence="3 4" id="KW-0961">Cell wall biogenesis/degradation</keyword>
<dbReference type="InterPro" id="IPR036908">
    <property type="entry name" value="RlpA-like_sf"/>
</dbReference>
<evidence type="ECO:0000313" key="8">
    <source>
        <dbReference type="Proteomes" id="UP000187408"/>
    </source>
</evidence>
<keyword evidence="4" id="KW-0449">Lipoprotein</keyword>
<comment type="caution">
    <text evidence="7">The sequence shown here is derived from an EMBL/GenBank/DDBJ whole genome shotgun (WGS) entry which is preliminary data.</text>
</comment>
<keyword evidence="4" id="KW-0472">Membrane</keyword>
<dbReference type="PROSITE" id="PS51257">
    <property type="entry name" value="PROKAR_LIPOPROTEIN"/>
    <property type="match status" value="1"/>
</dbReference>
<dbReference type="NCBIfam" id="TIGR00413">
    <property type="entry name" value="rlpA"/>
    <property type="match status" value="1"/>
</dbReference>
<protein>
    <recommendedName>
        <fullName evidence="4">Probable endolytic peptidoglycan transglycosylase RlpA</fullName>
        <ecNumber evidence="4">4.2.2.-</ecNumber>
    </recommendedName>
</protein>
<dbReference type="EMBL" id="MOEN01000042">
    <property type="protein sequence ID" value="OMH39876.1"/>
    <property type="molecule type" value="Genomic_DNA"/>
</dbReference>
<dbReference type="EC" id="4.2.2.-" evidence="4"/>
<evidence type="ECO:0000256" key="2">
    <source>
        <dbReference type="ARBA" id="ARBA00023239"/>
    </source>
</evidence>
<organism evidence="7 8">
    <name type="scientific">Desulfurobacterium indicum</name>
    <dbReference type="NCBI Taxonomy" id="1914305"/>
    <lineage>
        <taxon>Bacteria</taxon>
        <taxon>Pseudomonadati</taxon>
        <taxon>Aquificota</taxon>
        <taxon>Aquificia</taxon>
        <taxon>Desulfurobacteriales</taxon>
        <taxon>Desulfurobacteriaceae</taxon>
        <taxon>Desulfurobacterium</taxon>
    </lineage>
</organism>
<dbReference type="InterPro" id="IPR009009">
    <property type="entry name" value="RlpA-like_DPBB"/>
</dbReference>
<name>A0A1R1MJE9_9BACT</name>
<evidence type="ECO:0000313" key="7">
    <source>
        <dbReference type="EMBL" id="OMH39876.1"/>
    </source>
</evidence>
<dbReference type="Pfam" id="PF03330">
    <property type="entry name" value="DPBB_1"/>
    <property type="match status" value="1"/>
</dbReference>
<dbReference type="SUPFAM" id="SSF50685">
    <property type="entry name" value="Barwin-like endoglucanases"/>
    <property type="match status" value="1"/>
</dbReference>
<dbReference type="PROSITE" id="PS51724">
    <property type="entry name" value="SPOR"/>
    <property type="match status" value="1"/>
</dbReference>
<dbReference type="Pfam" id="PF05036">
    <property type="entry name" value="SPOR"/>
    <property type="match status" value="1"/>
</dbReference>
<keyword evidence="4" id="KW-0564">Palmitate</keyword>
<reference evidence="7 8" key="1">
    <citation type="submission" date="2016-10" db="EMBL/GenBank/DDBJ databases">
        <title>Genome sequence of a sulfur-reducing bacterium Desulfurobacterium indicum K6013.</title>
        <authorList>
            <person name="Cao J."/>
            <person name="Shao Z."/>
            <person name="Alain K."/>
            <person name="Jebbar M."/>
        </authorList>
    </citation>
    <scope>NUCLEOTIDE SEQUENCE [LARGE SCALE GENOMIC DNA]</scope>
    <source>
        <strain evidence="7 8">K6013</strain>
    </source>
</reference>
<dbReference type="CDD" id="cd22268">
    <property type="entry name" value="DPBB_RlpA-like"/>
    <property type="match status" value="1"/>
</dbReference>
<dbReference type="Gene3D" id="2.40.40.10">
    <property type="entry name" value="RlpA-like domain"/>
    <property type="match status" value="1"/>
</dbReference>
<evidence type="ECO:0000256" key="5">
    <source>
        <dbReference type="RuleBase" id="RU003495"/>
    </source>
</evidence>
<dbReference type="PANTHER" id="PTHR34183">
    <property type="entry name" value="ENDOLYTIC PEPTIDOGLYCAN TRANSGLYCOSYLASE RLPA"/>
    <property type="match status" value="1"/>
</dbReference>
<keyword evidence="2 4" id="KW-0456">Lyase</keyword>
<dbReference type="GO" id="GO:0071555">
    <property type="term" value="P:cell wall organization"/>
    <property type="evidence" value="ECO:0007669"/>
    <property type="project" value="UniProtKB-KW"/>
</dbReference>
<evidence type="ECO:0000256" key="1">
    <source>
        <dbReference type="ARBA" id="ARBA00022729"/>
    </source>
</evidence>
<feature type="domain" description="SPOR" evidence="6">
    <location>
        <begin position="177"/>
        <end position="252"/>
    </location>
</feature>